<dbReference type="RefSeq" id="WP_147928019.1">
    <property type="nucleotide sequence ID" value="NZ_VKAC01000013.1"/>
</dbReference>
<dbReference type="EMBL" id="VKAC01000013">
    <property type="protein sequence ID" value="TXR52589.1"/>
    <property type="molecule type" value="Genomic_DNA"/>
</dbReference>
<feature type="region of interest" description="Disordered" evidence="5">
    <location>
        <begin position="1"/>
        <end position="24"/>
    </location>
</feature>
<keyword evidence="4 6" id="KW-0472">Membrane</keyword>
<gene>
    <name evidence="8" type="ORF">FMM08_19340</name>
</gene>
<protein>
    <recommendedName>
        <fullName evidence="7">ABC-2 type transporter transmembrane domain-containing protein</fullName>
    </recommendedName>
</protein>
<keyword evidence="3 6" id="KW-1133">Transmembrane helix</keyword>
<keyword evidence="9" id="KW-1185">Reference proteome</keyword>
<evidence type="ECO:0000259" key="7">
    <source>
        <dbReference type="Pfam" id="PF12698"/>
    </source>
</evidence>
<keyword evidence="2 6" id="KW-0812">Transmembrane</keyword>
<name>A0A5C8Z5M8_9ACTN</name>
<feature type="transmembrane region" description="Helical" evidence="6">
    <location>
        <begin position="72"/>
        <end position="98"/>
    </location>
</feature>
<dbReference type="GO" id="GO:0140359">
    <property type="term" value="F:ABC-type transporter activity"/>
    <property type="evidence" value="ECO:0007669"/>
    <property type="project" value="InterPro"/>
</dbReference>
<feature type="transmembrane region" description="Helical" evidence="6">
    <location>
        <begin position="253"/>
        <end position="271"/>
    </location>
</feature>
<feature type="domain" description="ABC-2 type transporter transmembrane" evidence="7">
    <location>
        <begin position="75"/>
        <end position="266"/>
    </location>
</feature>
<organism evidence="8 9">
    <name type="scientific">Quadrisphaera setariae</name>
    <dbReference type="NCBI Taxonomy" id="2593304"/>
    <lineage>
        <taxon>Bacteria</taxon>
        <taxon>Bacillati</taxon>
        <taxon>Actinomycetota</taxon>
        <taxon>Actinomycetes</taxon>
        <taxon>Kineosporiales</taxon>
        <taxon>Kineosporiaceae</taxon>
        <taxon>Quadrisphaera</taxon>
    </lineage>
</organism>
<evidence type="ECO:0000313" key="8">
    <source>
        <dbReference type="EMBL" id="TXR52589.1"/>
    </source>
</evidence>
<dbReference type="Proteomes" id="UP000321234">
    <property type="component" value="Unassembled WGS sequence"/>
</dbReference>
<sequence length="277" mass="28938">MSTAVPSTTAHQSRTTTQRRRRSVTPLQRTLRLARFETSMLARQRTTLVTLLSGPFLVLALAALSPSASPQALAALAGMGVLVVMSLTTHFAGVMLTVNRREAQVLKRLRTSELSGGELVTGMYLPLVVVGVLESLAVVGVLAARGGALPDALGWLPMMTGVLIASVGLVVAGVAVAGLSGNAEKANWAAVPLLVVVSGAANMLTVSALPEVARQVLLLFPFASLTDLVARTSGASVSLAELPVPVPGELVDIALLVVWTLVFAAVAKRLWRWEPRG</sequence>
<feature type="transmembrane region" description="Helical" evidence="6">
    <location>
        <begin position="48"/>
        <end position="66"/>
    </location>
</feature>
<feature type="compositionally biased region" description="Low complexity" evidence="5">
    <location>
        <begin position="7"/>
        <end position="16"/>
    </location>
</feature>
<dbReference type="AlphaFoldDB" id="A0A5C8Z5M8"/>
<comment type="subcellular location">
    <subcellularLocation>
        <location evidence="1">Membrane</location>
        <topology evidence="1">Multi-pass membrane protein</topology>
    </subcellularLocation>
</comment>
<reference evidence="8 9" key="1">
    <citation type="submission" date="2019-07" db="EMBL/GenBank/DDBJ databases">
        <title>Quadrisphaera sp. strain DD2A genome sequencing and assembly.</title>
        <authorList>
            <person name="Kim I."/>
        </authorList>
    </citation>
    <scope>NUCLEOTIDE SEQUENCE [LARGE SCALE GENOMIC DNA]</scope>
    <source>
        <strain evidence="8 9">DD2A</strain>
    </source>
</reference>
<dbReference type="OrthoDB" id="3214063at2"/>
<proteinExistence type="predicted"/>
<accession>A0A5C8Z5M8</accession>
<dbReference type="Pfam" id="PF12698">
    <property type="entry name" value="ABC2_membrane_3"/>
    <property type="match status" value="1"/>
</dbReference>
<evidence type="ECO:0000256" key="5">
    <source>
        <dbReference type="SAM" id="MobiDB-lite"/>
    </source>
</evidence>
<feature type="transmembrane region" description="Helical" evidence="6">
    <location>
        <begin position="155"/>
        <end position="176"/>
    </location>
</feature>
<evidence type="ECO:0000256" key="1">
    <source>
        <dbReference type="ARBA" id="ARBA00004141"/>
    </source>
</evidence>
<evidence type="ECO:0000256" key="3">
    <source>
        <dbReference type="ARBA" id="ARBA00022989"/>
    </source>
</evidence>
<comment type="caution">
    <text evidence="8">The sequence shown here is derived from an EMBL/GenBank/DDBJ whole genome shotgun (WGS) entry which is preliminary data.</text>
</comment>
<evidence type="ECO:0000313" key="9">
    <source>
        <dbReference type="Proteomes" id="UP000321234"/>
    </source>
</evidence>
<feature type="transmembrane region" description="Helical" evidence="6">
    <location>
        <begin position="188"/>
        <end position="209"/>
    </location>
</feature>
<dbReference type="GO" id="GO:0016020">
    <property type="term" value="C:membrane"/>
    <property type="evidence" value="ECO:0007669"/>
    <property type="project" value="UniProtKB-SubCell"/>
</dbReference>
<dbReference type="InterPro" id="IPR013525">
    <property type="entry name" value="ABC2_TM"/>
</dbReference>
<evidence type="ECO:0000256" key="6">
    <source>
        <dbReference type="SAM" id="Phobius"/>
    </source>
</evidence>
<feature type="transmembrane region" description="Helical" evidence="6">
    <location>
        <begin position="119"/>
        <end position="143"/>
    </location>
</feature>
<evidence type="ECO:0000256" key="2">
    <source>
        <dbReference type="ARBA" id="ARBA00022692"/>
    </source>
</evidence>
<evidence type="ECO:0000256" key="4">
    <source>
        <dbReference type="ARBA" id="ARBA00023136"/>
    </source>
</evidence>